<keyword evidence="2" id="KW-0489">Methyltransferase</keyword>
<evidence type="ECO:0008006" key="6">
    <source>
        <dbReference type="Google" id="ProtNLM"/>
    </source>
</evidence>
<evidence type="ECO:0000256" key="2">
    <source>
        <dbReference type="ARBA" id="ARBA00022603"/>
    </source>
</evidence>
<gene>
    <name evidence="4" type="ORF">NA57DRAFT_48959</name>
</gene>
<accession>A0A9P4I3H6</accession>
<reference evidence="4" key="1">
    <citation type="journal article" date="2020" name="Stud. Mycol.">
        <title>101 Dothideomycetes genomes: a test case for predicting lifestyles and emergence of pathogens.</title>
        <authorList>
            <person name="Haridas S."/>
            <person name="Albert R."/>
            <person name="Binder M."/>
            <person name="Bloem J."/>
            <person name="Labutti K."/>
            <person name="Salamov A."/>
            <person name="Andreopoulos B."/>
            <person name="Baker S."/>
            <person name="Barry K."/>
            <person name="Bills G."/>
            <person name="Bluhm B."/>
            <person name="Cannon C."/>
            <person name="Castanera R."/>
            <person name="Culley D."/>
            <person name="Daum C."/>
            <person name="Ezra D."/>
            <person name="Gonzalez J."/>
            <person name="Henrissat B."/>
            <person name="Kuo A."/>
            <person name="Liang C."/>
            <person name="Lipzen A."/>
            <person name="Lutzoni F."/>
            <person name="Magnuson J."/>
            <person name="Mondo S."/>
            <person name="Nolan M."/>
            <person name="Ohm R."/>
            <person name="Pangilinan J."/>
            <person name="Park H.-J."/>
            <person name="Ramirez L."/>
            <person name="Alfaro M."/>
            <person name="Sun H."/>
            <person name="Tritt A."/>
            <person name="Yoshinaga Y."/>
            <person name="Zwiers L.-H."/>
            <person name="Turgeon B."/>
            <person name="Goodwin S."/>
            <person name="Spatafora J."/>
            <person name="Crous P."/>
            <person name="Grigoriev I."/>
        </authorList>
    </citation>
    <scope>NUCLEOTIDE SEQUENCE</scope>
    <source>
        <strain evidence="4">CBS 133067</strain>
    </source>
</reference>
<dbReference type="InterPro" id="IPR051419">
    <property type="entry name" value="Lys/N-term_MeTrsfase_sf"/>
</dbReference>
<proteinExistence type="inferred from homology"/>
<dbReference type="PANTHER" id="PTHR12176:SF84">
    <property type="entry name" value="METHYLTRANSFERASE DOMAIN-CONTAINING PROTEIN"/>
    <property type="match status" value="1"/>
</dbReference>
<dbReference type="GO" id="GO:0008168">
    <property type="term" value="F:methyltransferase activity"/>
    <property type="evidence" value="ECO:0007669"/>
    <property type="project" value="UniProtKB-KW"/>
</dbReference>
<name>A0A9P4I3H6_9PEZI</name>
<evidence type="ECO:0000256" key="1">
    <source>
        <dbReference type="ARBA" id="ARBA00008361"/>
    </source>
</evidence>
<dbReference type="PANTHER" id="PTHR12176">
    <property type="entry name" value="SAM-DEPENDENT METHYLTRANSFERASE SUPERFAMILY PROTEIN"/>
    <property type="match status" value="1"/>
</dbReference>
<comment type="similarity">
    <text evidence="1">Belongs to the methyltransferase superfamily.</text>
</comment>
<dbReference type="EMBL" id="ML978140">
    <property type="protein sequence ID" value="KAF2092999.1"/>
    <property type="molecule type" value="Genomic_DNA"/>
</dbReference>
<evidence type="ECO:0000313" key="5">
    <source>
        <dbReference type="Proteomes" id="UP000799772"/>
    </source>
</evidence>
<dbReference type="GO" id="GO:0032259">
    <property type="term" value="P:methylation"/>
    <property type="evidence" value="ECO:0007669"/>
    <property type="project" value="UniProtKB-KW"/>
</dbReference>
<sequence length="287" mass="32704">MPSHAPSYGSQEYWEHRFHNDSGTFDWLADGHVLDESIRDALKNITDPIIFHIGCGTSALSGQLRKYVRKPRQIHNLDFAHQAIDLGRQADLKDLKQTNPSWTEEDCMRWSAGDLLDLSLIEREFEQSHRDGAPYDLIIDKSTTDSISCAEDVIVSLPYSLCADSYQDSPRQASVHPVNVLAVHMAALTPPSSGRWICLSYSSDRFRFLIDDSKTGLDGLLVEDHIPAGFPDPKVLWRLEKKYPVQAFQEPHPDSRNGPMHRPEVRNWLYILRRTEESVSEPSQRIP</sequence>
<comment type="caution">
    <text evidence="4">The sequence shown here is derived from an EMBL/GenBank/DDBJ whole genome shotgun (WGS) entry which is preliminary data.</text>
</comment>
<protein>
    <recommendedName>
        <fullName evidence="6">Methyltransferase domain-containing protein</fullName>
    </recommendedName>
</protein>
<keyword evidence="5" id="KW-1185">Reference proteome</keyword>
<keyword evidence="3" id="KW-0808">Transferase</keyword>
<evidence type="ECO:0000256" key="3">
    <source>
        <dbReference type="ARBA" id="ARBA00022679"/>
    </source>
</evidence>
<dbReference type="SUPFAM" id="SSF53335">
    <property type="entry name" value="S-adenosyl-L-methionine-dependent methyltransferases"/>
    <property type="match status" value="1"/>
</dbReference>
<dbReference type="InterPro" id="IPR029063">
    <property type="entry name" value="SAM-dependent_MTases_sf"/>
</dbReference>
<dbReference type="Gene3D" id="3.40.50.150">
    <property type="entry name" value="Vaccinia Virus protein VP39"/>
    <property type="match status" value="1"/>
</dbReference>
<evidence type="ECO:0000313" key="4">
    <source>
        <dbReference type="EMBL" id="KAF2092999.1"/>
    </source>
</evidence>
<organism evidence="4 5">
    <name type="scientific">Rhizodiscina lignyota</name>
    <dbReference type="NCBI Taxonomy" id="1504668"/>
    <lineage>
        <taxon>Eukaryota</taxon>
        <taxon>Fungi</taxon>
        <taxon>Dikarya</taxon>
        <taxon>Ascomycota</taxon>
        <taxon>Pezizomycotina</taxon>
        <taxon>Dothideomycetes</taxon>
        <taxon>Pleosporomycetidae</taxon>
        <taxon>Aulographales</taxon>
        <taxon>Rhizodiscinaceae</taxon>
        <taxon>Rhizodiscina</taxon>
    </lineage>
</organism>
<dbReference type="AlphaFoldDB" id="A0A9P4I3H6"/>
<dbReference type="Proteomes" id="UP000799772">
    <property type="component" value="Unassembled WGS sequence"/>
</dbReference>
<dbReference type="OrthoDB" id="411785at2759"/>